<comment type="caution">
    <text evidence="4">The sequence shown here is derived from an EMBL/GenBank/DDBJ whole genome shotgun (WGS) entry which is preliminary data.</text>
</comment>
<protein>
    <recommendedName>
        <fullName evidence="6">TonB-dependent receptor</fullName>
    </recommendedName>
</protein>
<dbReference type="EMBL" id="JBBAYM010000534">
    <property type="protein sequence ID" value="MEI5617365.1"/>
    <property type="molecule type" value="Genomic_DNA"/>
</dbReference>
<dbReference type="SUPFAM" id="SSF56935">
    <property type="entry name" value="Porins"/>
    <property type="match status" value="1"/>
</dbReference>
<evidence type="ECO:0008006" key="6">
    <source>
        <dbReference type="Google" id="ProtNLM"/>
    </source>
</evidence>
<comment type="subcellular location">
    <subcellularLocation>
        <location evidence="1">Cell outer membrane</location>
    </subcellularLocation>
</comment>
<evidence type="ECO:0000256" key="2">
    <source>
        <dbReference type="ARBA" id="ARBA00023136"/>
    </source>
</evidence>
<dbReference type="Proteomes" id="UP001365781">
    <property type="component" value="Unassembled WGS sequence"/>
</dbReference>
<feature type="non-terminal residue" evidence="4">
    <location>
        <position position="1"/>
    </location>
</feature>
<accession>A0ABU8GY75</accession>
<keyword evidence="2" id="KW-0472">Membrane</keyword>
<dbReference type="PANTHER" id="PTHR40980">
    <property type="entry name" value="PLUG DOMAIN-CONTAINING PROTEIN"/>
    <property type="match status" value="1"/>
</dbReference>
<dbReference type="PANTHER" id="PTHR40980:SF3">
    <property type="entry name" value="TONB-DEPENDENT RECEPTOR-LIKE BETA-BARREL DOMAIN-CONTAINING PROTEIN"/>
    <property type="match status" value="1"/>
</dbReference>
<keyword evidence="5" id="KW-1185">Reference proteome</keyword>
<dbReference type="Gene3D" id="2.40.170.20">
    <property type="entry name" value="TonB-dependent receptor, beta-barrel domain"/>
    <property type="match status" value="1"/>
</dbReference>
<keyword evidence="3" id="KW-0998">Cell outer membrane</keyword>
<evidence type="ECO:0000256" key="1">
    <source>
        <dbReference type="ARBA" id="ARBA00004442"/>
    </source>
</evidence>
<gene>
    <name evidence="4" type="ORF">WB403_50610</name>
</gene>
<organism evidence="4 5">
    <name type="scientific">Streptomyces brasiliscabiei</name>
    <dbReference type="NCBI Taxonomy" id="2736302"/>
    <lineage>
        <taxon>Bacteria</taxon>
        <taxon>Bacillati</taxon>
        <taxon>Actinomycetota</taxon>
        <taxon>Actinomycetes</taxon>
        <taxon>Kitasatosporales</taxon>
        <taxon>Streptomycetaceae</taxon>
        <taxon>Streptomyces</taxon>
    </lineage>
</organism>
<evidence type="ECO:0000313" key="4">
    <source>
        <dbReference type="EMBL" id="MEI5617365.1"/>
    </source>
</evidence>
<feature type="non-terminal residue" evidence="4">
    <location>
        <position position="86"/>
    </location>
</feature>
<proteinExistence type="predicted"/>
<evidence type="ECO:0000256" key="3">
    <source>
        <dbReference type="ARBA" id="ARBA00023237"/>
    </source>
</evidence>
<evidence type="ECO:0000313" key="5">
    <source>
        <dbReference type="Proteomes" id="UP001365781"/>
    </source>
</evidence>
<dbReference type="InterPro" id="IPR036942">
    <property type="entry name" value="Beta-barrel_TonB_sf"/>
</dbReference>
<name>A0ABU8GY75_9ACTN</name>
<sequence>QNLTNKFALTGLSNSANAVLFYDKHGIEARIAYNWRDRFLQYLAPPPLNGAGQAVTQVRPYSQIDASATYHVTPQVSVFVEGANLA</sequence>
<reference evidence="4 5" key="1">
    <citation type="submission" date="2024-03" db="EMBL/GenBank/DDBJ databases">
        <title>First Report of Pectobacterium brasiliscabiei causing potato scab in china.</title>
        <authorList>
            <person name="Handique U."/>
        </authorList>
    </citation>
    <scope>NUCLEOTIDE SEQUENCE [LARGE SCALE GENOMIC DNA]</scope>
    <source>
        <strain evidence="4 5">ZRIMU1503</strain>
    </source>
</reference>